<accession>A0ABW6JT32</accession>
<feature type="transmembrane region" description="Helical" evidence="1">
    <location>
        <begin position="1045"/>
        <end position="1062"/>
    </location>
</feature>
<keyword evidence="1" id="KW-0472">Membrane</keyword>
<feature type="transmembrane region" description="Helical" evidence="1">
    <location>
        <begin position="531"/>
        <end position="552"/>
    </location>
</feature>
<dbReference type="RefSeq" id="WP_389214366.1">
    <property type="nucleotide sequence ID" value="NZ_JBIACJ010000001.1"/>
</dbReference>
<feature type="transmembrane region" description="Helical" evidence="1">
    <location>
        <begin position="832"/>
        <end position="850"/>
    </location>
</feature>
<feature type="transmembrane region" description="Helical" evidence="1">
    <location>
        <begin position="716"/>
        <end position="743"/>
    </location>
</feature>
<feature type="transmembrane region" description="Helical" evidence="1">
    <location>
        <begin position="564"/>
        <end position="586"/>
    </location>
</feature>
<feature type="transmembrane region" description="Helical" evidence="1">
    <location>
        <begin position="374"/>
        <end position="394"/>
    </location>
</feature>
<keyword evidence="1" id="KW-1133">Transmembrane helix</keyword>
<feature type="transmembrane region" description="Helical" evidence="1">
    <location>
        <begin position="95"/>
        <end position="116"/>
    </location>
</feature>
<feature type="transmembrane region" description="Helical" evidence="1">
    <location>
        <begin position="490"/>
        <end position="519"/>
    </location>
</feature>
<proteinExistence type="predicted"/>
<name>A0ABW6JT32_9BACI</name>
<evidence type="ECO:0000256" key="1">
    <source>
        <dbReference type="SAM" id="Phobius"/>
    </source>
</evidence>
<feature type="transmembrane region" description="Helical" evidence="1">
    <location>
        <begin position="122"/>
        <end position="141"/>
    </location>
</feature>
<reference evidence="2 3" key="1">
    <citation type="submission" date="2024-08" db="EMBL/GenBank/DDBJ databases">
        <title>Two novel Cytobacillus novel species.</title>
        <authorList>
            <person name="Liu G."/>
        </authorList>
    </citation>
    <scope>NUCLEOTIDE SEQUENCE [LARGE SCALE GENOMIC DNA]</scope>
    <source>
        <strain evidence="2 3">FJAT-53684</strain>
    </source>
</reference>
<feature type="transmembrane region" description="Helical" evidence="1">
    <location>
        <begin position="400"/>
        <end position="418"/>
    </location>
</feature>
<sequence length="1140" mass="130186">MDSLSKEELKQIFRNELHLLKEKEYISAEQYEKTMIAYYRYHADLEAGKFEQPKQSEQMIEAVQIKTVDKPVPQVKKVEKKKLSAEEVREKNISWLLHLGVIFLLIGGLYVATSNWDVMSNWMKSGSIAFVSFLFYGIAYISKKILKIERTSFAFIVLGSLFLPIFILSIGWFELLGPYLSFTGEGRFILGAIGSFLLFPIYTVFANKLKSRLFVWFAYLFLTAGVGFLLASFKLDKDGFYFGMMLYNALLAASYHWLKNKDSLKLFTKELVYFAQINLILSTLLMLSFFNSHVFYSFNILLTAAVYLSMVFVSGRKEFHFVFSVMVVYGAYQLIEYSILEAFGPMLYVLVGAGFLAVPKVLDGNGQWEKVFRLTSAIVSSLAFIYISVEGILLRMNEPSIVLFLAYLIIAAQFTYLANMMKNRLFAYLSPVFLATALFEIVVMLDNALDFEHIMLLIFFIGFVLFMILGVAVKYTFVQIIVRSSRDVGLVIMLLSIVGSFLMFDWLIVGIMLLIFSFVNVITARVDDRSLYTIASPWAIPISLGFAFLFFGEEMRSAFLFYKDNLGVAMNYVLSSASLLLLSFFWKFKKHPLFSRNAFYIAQGFYTMAISTSILSPINDFWMRPMVLLAGIGMYLSFYFFTKFKWIPFPIAVVALFSYYAILNAIHSNDVNLEILKWIQLPLGAVLLLAISWYLLKRDPQLSKGFSWIGHVNLPFSLVFTLFLFWEKSIWGFLASVAAYWISSRICRKEWKIKLFLYSAFLALFMIVLTSFWELLPSGNSDFVFLVISGIIFVFWIFAKPADKQRTIYFFIPFSLIGILAFIASYPFGGTSFSAMVVYTAGLIIFLHLIRKDFLVGIPLLLLFIGAIWFLLLSGMATISKFIIIGGFGIGLALCGQLLYKNLLTINGRLRNMDSYSFIAFLFFATMYPFQTEALWTLLIPGLLISTVLFLQRKRIKSENAWIPILLSGLFFLEPYYALIGRINIPELIEVELNTLPFVAVTIFARSCLKGKFQKETGLLQWAVLTIVSFILIADGMASSTIYDALILGTLSLAAMLAGMFLRIKSYFFVGSGVLLLNVLLQTRPYWGNLPWWAYLLIAGSILIAVASYNEWHKQKTAKGEKTFISEWKKKIISKLKEWK</sequence>
<feature type="transmembrane region" description="Helical" evidence="1">
    <location>
        <begin position="808"/>
        <end position="826"/>
    </location>
</feature>
<feature type="transmembrane region" description="Helical" evidence="1">
    <location>
        <begin position="934"/>
        <end position="951"/>
    </location>
</feature>
<dbReference type="EMBL" id="JBIACJ010000001">
    <property type="protein sequence ID" value="MFE8695007.1"/>
    <property type="molecule type" value="Genomic_DNA"/>
</dbReference>
<keyword evidence="3" id="KW-1185">Reference proteome</keyword>
<feature type="transmembrane region" description="Helical" evidence="1">
    <location>
        <begin position="782"/>
        <end position="799"/>
    </location>
</feature>
<feature type="transmembrane region" description="Helical" evidence="1">
    <location>
        <begin position="857"/>
        <end position="876"/>
    </location>
</feature>
<evidence type="ECO:0000313" key="3">
    <source>
        <dbReference type="Proteomes" id="UP001601058"/>
    </source>
</evidence>
<feature type="transmembrane region" description="Helical" evidence="1">
    <location>
        <begin position="188"/>
        <end position="206"/>
    </location>
</feature>
<dbReference type="InterPro" id="IPR058062">
    <property type="entry name" value="SCO7613_C"/>
</dbReference>
<protein>
    <submittedName>
        <fullName evidence="2">SCO7613 C-terminal domain-containing membrane protein</fullName>
    </submittedName>
</protein>
<feature type="transmembrane region" description="Helical" evidence="1">
    <location>
        <begin position="239"/>
        <end position="258"/>
    </location>
</feature>
<comment type="caution">
    <text evidence="2">The sequence shown here is derived from an EMBL/GenBank/DDBJ whole genome shotgun (WGS) entry which is preliminary data.</text>
</comment>
<feature type="transmembrane region" description="Helical" evidence="1">
    <location>
        <begin position="647"/>
        <end position="666"/>
    </location>
</feature>
<dbReference type="NCBIfam" id="NF047321">
    <property type="entry name" value="SCO7613_CTERM"/>
    <property type="match status" value="1"/>
</dbReference>
<feature type="transmembrane region" description="Helical" evidence="1">
    <location>
        <begin position="457"/>
        <end position="478"/>
    </location>
</feature>
<organism evidence="2 3">
    <name type="scientific">Cytobacillus mangrovibacter</name>
    <dbReference type="NCBI Taxonomy" id="3299024"/>
    <lineage>
        <taxon>Bacteria</taxon>
        <taxon>Bacillati</taxon>
        <taxon>Bacillota</taxon>
        <taxon>Bacilli</taxon>
        <taxon>Bacillales</taxon>
        <taxon>Bacillaceae</taxon>
        <taxon>Cytobacillus</taxon>
    </lineage>
</organism>
<feature type="transmembrane region" description="Helical" evidence="1">
    <location>
        <begin position="912"/>
        <end position="928"/>
    </location>
</feature>
<gene>
    <name evidence="2" type="ORF">ACFYKT_01395</name>
</gene>
<feature type="transmembrane region" description="Helical" evidence="1">
    <location>
        <begin position="598"/>
        <end position="615"/>
    </location>
</feature>
<feature type="transmembrane region" description="Helical" evidence="1">
    <location>
        <begin position="755"/>
        <end position="776"/>
    </location>
</feature>
<feature type="transmembrane region" description="Helical" evidence="1">
    <location>
        <begin position="1093"/>
        <end position="1112"/>
    </location>
</feature>
<feature type="transmembrane region" description="Helical" evidence="1">
    <location>
        <begin position="153"/>
        <end position="173"/>
    </location>
</feature>
<evidence type="ECO:0000313" key="2">
    <source>
        <dbReference type="EMBL" id="MFE8695007.1"/>
    </source>
</evidence>
<feature type="transmembrane region" description="Helical" evidence="1">
    <location>
        <begin position="425"/>
        <end position="445"/>
    </location>
</feature>
<feature type="transmembrane region" description="Helical" evidence="1">
    <location>
        <begin position="882"/>
        <end position="900"/>
    </location>
</feature>
<feature type="transmembrane region" description="Helical" evidence="1">
    <location>
        <begin position="622"/>
        <end position="641"/>
    </location>
</feature>
<feature type="transmembrane region" description="Helical" evidence="1">
    <location>
        <begin position="213"/>
        <end position="233"/>
    </location>
</feature>
<feature type="transmembrane region" description="Helical" evidence="1">
    <location>
        <begin position="1019"/>
        <end position="1039"/>
    </location>
</feature>
<dbReference type="Proteomes" id="UP001601058">
    <property type="component" value="Unassembled WGS sequence"/>
</dbReference>
<feature type="transmembrane region" description="Helical" evidence="1">
    <location>
        <begin position="296"/>
        <end position="314"/>
    </location>
</feature>
<feature type="transmembrane region" description="Helical" evidence="1">
    <location>
        <begin position="678"/>
        <end position="696"/>
    </location>
</feature>
<keyword evidence="1" id="KW-0812">Transmembrane</keyword>
<feature type="transmembrane region" description="Helical" evidence="1">
    <location>
        <begin position="270"/>
        <end position="290"/>
    </location>
</feature>
<feature type="transmembrane region" description="Helical" evidence="1">
    <location>
        <begin position="1067"/>
        <end position="1087"/>
    </location>
</feature>